<name>A0ABP4ANZ8_9PSEU</name>
<proteinExistence type="predicted"/>
<protein>
    <submittedName>
        <fullName evidence="1">Uncharacterized protein</fullName>
    </submittedName>
</protein>
<reference evidence="2" key="1">
    <citation type="journal article" date="2019" name="Int. J. Syst. Evol. Microbiol.">
        <title>The Global Catalogue of Microorganisms (GCM) 10K type strain sequencing project: providing services to taxonomists for standard genome sequencing and annotation.</title>
        <authorList>
            <consortium name="The Broad Institute Genomics Platform"/>
            <consortium name="The Broad Institute Genome Sequencing Center for Infectious Disease"/>
            <person name="Wu L."/>
            <person name="Ma J."/>
        </authorList>
    </citation>
    <scope>NUCLEOTIDE SEQUENCE [LARGE SCALE GENOMIC DNA]</scope>
    <source>
        <strain evidence="2">JCM 11117</strain>
    </source>
</reference>
<dbReference type="RefSeq" id="WP_343942278.1">
    <property type="nucleotide sequence ID" value="NZ_BAAAHP010000092.1"/>
</dbReference>
<dbReference type="Proteomes" id="UP001499967">
    <property type="component" value="Unassembled WGS sequence"/>
</dbReference>
<comment type="caution">
    <text evidence="1">The sequence shown here is derived from an EMBL/GenBank/DDBJ whole genome shotgun (WGS) entry which is preliminary data.</text>
</comment>
<dbReference type="EMBL" id="BAAAHP010000092">
    <property type="protein sequence ID" value="GAA0938833.1"/>
    <property type="molecule type" value="Genomic_DNA"/>
</dbReference>
<accession>A0ABP4ANZ8</accession>
<sequence>MLGNRVGGPEMVIDEVERRAPDGFDRLDDVIDPAELEAIGKSYAAASVAAPPASPHTTSVVHTPTATGVPAPHLVCERLDDVGAGVSLGGAVAGTSTSALAHQRERRHIDCNWCVGARGGV</sequence>
<keyword evidence="2" id="KW-1185">Reference proteome</keyword>
<organism evidence="1 2">
    <name type="scientific">Pseudonocardia zijingensis</name>
    <dbReference type="NCBI Taxonomy" id="153376"/>
    <lineage>
        <taxon>Bacteria</taxon>
        <taxon>Bacillati</taxon>
        <taxon>Actinomycetota</taxon>
        <taxon>Actinomycetes</taxon>
        <taxon>Pseudonocardiales</taxon>
        <taxon>Pseudonocardiaceae</taxon>
        <taxon>Pseudonocardia</taxon>
    </lineage>
</organism>
<gene>
    <name evidence="1" type="ORF">GCM10009559_32880</name>
</gene>
<evidence type="ECO:0000313" key="2">
    <source>
        <dbReference type="Proteomes" id="UP001499967"/>
    </source>
</evidence>
<evidence type="ECO:0000313" key="1">
    <source>
        <dbReference type="EMBL" id="GAA0938833.1"/>
    </source>
</evidence>